<protein>
    <submittedName>
        <fullName evidence="2">Uncharacterized protein</fullName>
    </submittedName>
</protein>
<accession>A0A085NM04</accession>
<feature type="region of interest" description="Disordered" evidence="1">
    <location>
        <begin position="58"/>
        <end position="84"/>
    </location>
</feature>
<reference evidence="2" key="1">
    <citation type="journal article" date="2014" name="Nat. Genet.">
        <title>Genome and transcriptome of the porcine whipworm Trichuris suis.</title>
        <authorList>
            <person name="Jex A.R."/>
            <person name="Nejsum P."/>
            <person name="Schwarz E.M."/>
            <person name="Hu L."/>
            <person name="Young N.D."/>
            <person name="Hall R.S."/>
            <person name="Korhonen P.K."/>
            <person name="Liao S."/>
            <person name="Thamsborg S."/>
            <person name="Xia J."/>
            <person name="Xu P."/>
            <person name="Wang S."/>
            <person name="Scheerlinck J.P."/>
            <person name="Hofmann A."/>
            <person name="Sternberg P.W."/>
            <person name="Wang J."/>
            <person name="Gasser R.B."/>
        </authorList>
    </citation>
    <scope>NUCLEOTIDE SEQUENCE [LARGE SCALE GENOMIC DNA]</scope>
    <source>
        <strain evidence="2">DCEP-RM93F</strain>
    </source>
</reference>
<evidence type="ECO:0000256" key="1">
    <source>
        <dbReference type="SAM" id="MobiDB-lite"/>
    </source>
</evidence>
<proteinExistence type="predicted"/>
<dbReference type="Proteomes" id="UP000030758">
    <property type="component" value="Unassembled WGS sequence"/>
</dbReference>
<name>A0A085NM04_9BILA</name>
<gene>
    <name evidence="2" type="ORF">M514_17293</name>
</gene>
<organism evidence="2">
    <name type="scientific">Trichuris suis</name>
    <name type="common">pig whipworm</name>
    <dbReference type="NCBI Taxonomy" id="68888"/>
    <lineage>
        <taxon>Eukaryota</taxon>
        <taxon>Metazoa</taxon>
        <taxon>Ecdysozoa</taxon>
        <taxon>Nematoda</taxon>
        <taxon>Enoplea</taxon>
        <taxon>Dorylaimia</taxon>
        <taxon>Trichinellida</taxon>
        <taxon>Trichuridae</taxon>
        <taxon>Trichuris</taxon>
    </lineage>
</organism>
<evidence type="ECO:0000313" key="2">
    <source>
        <dbReference type="EMBL" id="KFD70500.1"/>
    </source>
</evidence>
<dbReference type="AlphaFoldDB" id="A0A085NM04"/>
<dbReference type="EMBL" id="KL367487">
    <property type="protein sequence ID" value="KFD70500.1"/>
    <property type="molecule type" value="Genomic_DNA"/>
</dbReference>
<sequence length="111" mass="12428">MSETRYDMEAPSMLTTRNRSLVPTLQTIRKVRMPSNPWANLAWTRCERAFDADDTNSFPNGCDDSDTKSHSTAAMQTSRKSKGVHEPCRLVPAFALTDSFPDVDLTSIQTT</sequence>